<dbReference type="Pfam" id="PF06757">
    <property type="entry name" value="Ins_allergen_rp"/>
    <property type="match status" value="1"/>
</dbReference>
<proteinExistence type="predicted"/>
<gene>
    <name evidence="2" type="ORF">TWF703_010616</name>
</gene>
<organism evidence="2 3">
    <name type="scientific">Orbilia oligospora</name>
    <name type="common">Nematode-trapping fungus</name>
    <name type="synonym">Arthrobotrys oligospora</name>
    <dbReference type="NCBI Taxonomy" id="2813651"/>
    <lineage>
        <taxon>Eukaryota</taxon>
        <taxon>Fungi</taxon>
        <taxon>Dikarya</taxon>
        <taxon>Ascomycota</taxon>
        <taxon>Pezizomycotina</taxon>
        <taxon>Orbiliomycetes</taxon>
        <taxon>Orbiliales</taxon>
        <taxon>Orbiliaceae</taxon>
        <taxon>Orbilia</taxon>
    </lineage>
</organism>
<evidence type="ECO:0000313" key="3">
    <source>
        <dbReference type="Proteomes" id="UP000480548"/>
    </source>
</evidence>
<sequence>MTFLAVFSVIQATYGAPASIPSVDAAAGDITGLSPREPSLPDDLQEFTDKIPVDKVNDIVMSYLGDAEVLEPLNYILTDPFIKDEEIEAIPEFTKFLNHKNKENFKIYDLVNKVNEFLGLESLVPPPTRTS</sequence>
<evidence type="ECO:0000313" key="2">
    <source>
        <dbReference type="EMBL" id="KAF3125969.1"/>
    </source>
</evidence>
<feature type="signal peptide" evidence="1">
    <location>
        <begin position="1"/>
        <end position="15"/>
    </location>
</feature>
<accession>A0A7C8JY35</accession>
<dbReference type="EMBL" id="WIQZ01000087">
    <property type="protein sequence ID" value="KAF3125969.1"/>
    <property type="molecule type" value="Genomic_DNA"/>
</dbReference>
<evidence type="ECO:0000256" key="1">
    <source>
        <dbReference type="SAM" id="SignalP"/>
    </source>
</evidence>
<dbReference type="Proteomes" id="UP000480548">
    <property type="component" value="Unassembled WGS sequence"/>
</dbReference>
<comment type="caution">
    <text evidence="2">The sequence shown here is derived from an EMBL/GenBank/DDBJ whole genome shotgun (WGS) entry which is preliminary data.</text>
</comment>
<name>A0A7C8JY35_ORBOL</name>
<dbReference type="InterPro" id="IPR010629">
    <property type="entry name" value="Ins_allergen"/>
</dbReference>
<reference evidence="2 3" key="1">
    <citation type="submission" date="2019-06" db="EMBL/GenBank/DDBJ databases">
        <authorList>
            <person name="Palmer J.M."/>
        </authorList>
    </citation>
    <scope>NUCLEOTIDE SEQUENCE [LARGE SCALE GENOMIC DNA]</scope>
    <source>
        <strain evidence="2 3">TWF703</strain>
    </source>
</reference>
<protein>
    <submittedName>
        <fullName evidence="2">Uncharacterized protein</fullName>
    </submittedName>
</protein>
<feature type="chain" id="PRO_5028951841" evidence="1">
    <location>
        <begin position="16"/>
        <end position="131"/>
    </location>
</feature>
<dbReference type="AlphaFoldDB" id="A0A7C8JY35"/>
<keyword evidence="1" id="KW-0732">Signal</keyword>